<keyword evidence="4" id="KW-1185">Reference proteome</keyword>
<feature type="chain" id="PRO_5045963617" evidence="2">
    <location>
        <begin position="22"/>
        <end position="55"/>
    </location>
</feature>
<name>A0ABV0CID6_9NEIS</name>
<dbReference type="Proteomes" id="UP001405405">
    <property type="component" value="Unassembled WGS sequence"/>
</dbReference>
<dbReference type="RefSeq" id="WP_166440142.1">
    <property type="nucleotide sequence ID" value="NZ_JAYFSJ010000002.1"/>
</dbReference>
<evidence type="ECO:0000313" key="4">
    <source>
        <dbReference type="Proteomes" id="UP001405405"/>
    </source>
</evidence>
<sequence length="55" mass="5868">MLKQTAIAALSLILLSGAAIAGEGNDNMKAMRDRMDAQLQGQSQQQVQQQAPAQK</sequence>
<reference evidence="3 4" key="1">
    <citation type="submission" date="2023-12" db="EMBL/GenBank/DDBJ databases">
        <title>Chromobacterium sp. strain TRC.1.1.SA producing antimicrobial pigment.</title>
        <authorList>
            <person name="Verma N."/>
            <person name="Choksket S."/>
            <person name="Pinnaka A.K."/>
            <person name="Korpole S."/>
        </authorList>
    </citation>
    <scope>NUCLEOTIDE SEQUENCE [LARGE SCALE GENOMIC DNA]</scope>
    <source>
        <strain evidence="3 4">TRC1.1.SA</strain>
    </source>
</reference>
<evidence type="ECO:0000256" key="2">
    <source>
        <dbReference type="SAM" id="SignalP"/>
    </source>
</evidence>
<gene>
    <name evidence="3" type="ORF">VA599_03350</name>
</gene>
<evidence type="ECO:0000256" key="1">
    <source>
        <dbReference type="SAM" id="MobiDB-lite"/>
    </source>
</evidence>
<feature type="region of interest" description="Disordered" evidence="1">
    <location>
        <begin position="26"/>
        <end position="55"/>
    </location>
</feature>
<accession>A0ABV0CID6</accession>
<protein>
    <submittedName>
        <fullName evidence="3">Uncharacterized protein</fullName>
    </submittedName>
</protein>
<dbReference type="GeneID" id="68844350"/>
<feature type="signal peptide" evidence="2">
    <location>
        <begin position="1"/>
        <end position="21"/>
    </location>
</feature>
<evidence type="ECO:0000313" key="3">
    <source>
        <dbReference type="EMBL" id="MEN7429764.1"/>
    </source>
</evidence>
<dbReference type="EMBL" id="JAYFSJ010000002">
    <property type="protein sequence ID" value="MEN7429764.1"/>
    <property type="molecule type" value="Genomic_DNA"/>
</dbReference>
<organism evidence="3 4">
    <name type="scientific">Chromobacterium indicum</name>
    <dbReference type="NCBI Taxonomy" id="3110228"/>
    <lineage>
        <taxon>Bacteria</taxon>
        <taxon>Pseudomonadati</taxon>
        <taxon>Pseudomonadota</taxon>
        <taxon>Betaproteobacteria</taxon>
        <taxon>Neisseriales</taxon>
        <taxon>Chromobacteriaceae</taxon>
        <taxon>Chromobacterium</taxon>
    </lineage>
</organism>
<keyword evidence="2" id="KW-0732">Signal</keyword>
<comment type="caution">
    <text evidence="3">The sequence shown here is derived from an EMBL/GenBank/DDBJ whole genome shotgun (WGS) entry which is preliminary data.</text>
</comment>
<proteinExistence type="predicted"/>
<feature type="compositionally biased region" description="Low complexity" evidence="1">
    <location>
        <begin position="37"/>
        <end position="55"/>
    </location>
</feature>